<keyword evidence="3" id="KW-1185">Reference proteome</keyword>
<sequence>MNTRSVKRKRGDANGSAKKIDRLSQLPQPILQNILSLLSQRDAVRASVLSKSWRYLWHGRLNVEFRDNWFARKTELWSFLDKTLQRYKDQNLSLHQFIVEIRSEVDLDLALLQKWIPMVIMDMGIRSLNFICSSTILPLPLVIFQSKFLVELHLQDCNLNPLKFADNVMLNNLRTLRLHSVYITDEIFEKIISVCPLIENMGMSQCIGLKSIKFDKDHKIKDFSYCVNEQTIIEIVYPDALESVDIENCCPNWFLPYKNTQFPHLKSLNLYRVQLPAQTFDYFSYYFPCLSDLILNLCDGLKKFHLSSSSIKRLTIKTDLKNRIKAFIDTRNILYFEYSGHGFLPSIKFAPTSNKWNSQITLVYKLRRNYNDATMWFLKLNKQLKELSQSHITLNLIRSKYKKLDIDDSYGGFYEPVVVEHFKLCGCLSPSSDPAMLNCFFRIIRPSYIHMDEYAIKLAEFMCNLIPKEKGSYFWLQDLEEVSIEIWDMKAGNWKCVQRTSLPPLPSKQPIRFRLTWREQ</sequence>
<dbReference type="InterPro" id="IPR001810">
    <property type="entry name" value="F-box_dom"/>
</dbReference>
<evidence type="ECO:0000313" key="3">
    <source>
        <dbReference type="Proteomes" id="UP001632038"/>
    </source>
</evidence>
<evidence type="ECO:0000259" key="1">
    <source>
        <dbReference type="PROSITE" id="PS50181"/>
    </source>
</evidence>
<proteinExistence type="predicted"/>
<dbReference type="Gene3D" id="3.80.10.10">
    <property type="entry name" value="Ribonuclease Inhibitor"/>
    <property type="match status" value="1"/>
</dbReference>
<dbReference type="CDD" id="cd22160">
    <property type="entry name" value="F-box_AtFBL13-like"/>
    <property type="match status" value="1"/>
</dbReference>
<dbReference type="Pfam" id="PF00646">
    <property type="entry name" value="F-box"/>
    <property type="match status" value="1"/>
</dbReference>
<dbReference type="SUPFAM" id="SSF52047">
    <property type="entry name" value="RNI-like"/>
    <property type="match status" value="1"/>
</dbReference>
<gene>
    <name evidence="2" type="ORF">CASFOL_021877</name>
</gene>
<dbReference type="InterPro" id="IPR053781">
    <property type="entry name" value="F-box_AtFBL13-like"/>
</dbReference>
<evidence type="ECO:0000313" key="2">
    <source>
        <dbReference type="EMBL" id="KAL3634823.1"/>
    </source>
</evidence>
<dbReference type="AlphaFoldDB" id="A0ABD3CXV0"/>
<dbReference type="Proteomes" id="UP001632038">
    <property type="component" value="Unassembled WGS sequence"/>
</dbReference>
<dbReference type="EMBL" id="JAVIJP010000028">
    <property type="protein sequence ID" value="KAL3634823.1"/>
    <property type="molecule type" value="Genomic_DNA"/>
</dbReference>
<reference evidence="3" key="1">
    <citation type="journal article" date="2024" name="IScience">
        <title>Strigolactones Initiate the Formation of Haustorium-like Structures in Castilleja.</title>
        <authorList>
            <person name="Buerger M."/>
            <person name="Peterson D."/>
            <person name="Chory J."/>
        </authorList>
    </citation>
    <scope>NUCLEOTIDE SEQUENCE [LARGE SCALE GENOMIC DNA]</scope>
</reference>
<organism evidence="2 3">
    <name type="scientific">Castilleja foliolosa</name>
    <dbReference type="NCBI Taxonomy" id="1961234"/>
    <lineage>
        <taxon>Eukaryota</taxon>
        <taxon>Viridiplantae</taxon>
        <taxon>Streptophyta</taxon>
        <taxon>Embryophyta</taxon>
        <taxon>Tracheophyta</taxon>
        <taxon>Spermatophyta</taxon>
        <taxon>Magnoliopsida</taxon>
        <taxon>eudicotyledons</taxon>
        <taxon>Gunneridae</taxon>
        <taxon>Pentapetalae</taxon>
        <taxon>asterids</taxon>
        <taxon>lamiids</taxon>
        <taxon>Lamiales</taxon>
        <taxon>Orobanchaceae</taxon>
        <taxon>Pedicularideae</taxon>
        <taxon>Castillejinae</taxon>
        <taxon>Castilleja</taxon>
    </lineage>
</organism>
<feature type="domain" description="F-box" evidence="1">
    <location>
        <begin position="20"/>
        <end position="68"/>
    </location>
</feature>
<accession>A0ABD3CXV0</accession>
<comment type="caution">
    <text evidence="2">The sequence shown here is derived from an EMBL/GenBank/DDBJ whole genome shotgun (WGS) entry which is preliminary data.</text>
</comment>
<dbReference type="PANTHER" id="PTHR31639:SF42">
    <property type="entry name" value="OS02G0160200 PROTEIN"/>
    <property type="match status" value="1"/>
</dbReference>
<dbReference type="SUPFAM" id="SSF81383">
    <property type="entry name" value="F-box domain"/>
    <property type="match status" value="1"/>
</dbReference>
<dbReference type="InterPro" id="IPR032675">
    <property type="entry name" value="LRR_dom_sf"/>
</dbReference>
<dbReference type="Pfam" id="PF24758">
    <property type="entry name" value="LRR_At5g56370"/>
    <property type="match status" value="1"/>
</dbReference>
<dbReference type="InterPro" id="IPR055411">
    <property type="entry name" value="LRR_FXL15/At3g58940/PEG3-like"/>
</dbReference>
<name>A0ABD3CXV0_9LAMI</name>
<dbReference type="PROSITE" id="PS50181">
    <property type="entry name" value="FBOX"/>
    <property type="match status" value="1"/>
</dbReference>
<protein>
    <recommendedName>
        <fullName evidence="1">F-box domain-containing protein</fullName>
    </recommendedName>
</protein>
<dbReference type="Gene3D" id="1.20.1280.50">
    <property type="match status" value="1"/>
</dbReference>
<dbReference type="InterPro" id="IPR036047">
    <property type="entry name" value="F-box-like_dom_sf"/>
</dbReference>
<dbReference type="PANTHER" id="PTHR31639">
    <property type="entry name" value="F-BOX PROTEIN-LIKE"/>
    <property type="match status" value="1"/>
</dbReference>